<dbReference type="EMBL" id="UINC01005019">
    <property type="protein sequence ID" value="SVA18496.1"/>
    <property type="molecule type" value="Genomic_DNA"/>
</dbReference>
<accession>A0A381TR10</accession>
<proteinExistence type="predicted"/>
<name>A0A381TR10_9ZZZZ</name>
<evidence type="ECO:0000313" key="1">
    <source>
        <dbReference type="EMBL" id="SVA18496.1"/>
    </source>
</evidence>
<dbReference type="AlphaFoldDB" id="A0A381TR10"/>
<protein>
    <submittedName>
        <fullName evidence="1">Uncharacterized protein</fullName>
    </submittedName>
</protein>
<reference evidence="1" key="1">
    <citation type="submission" date="2018-05" db="EMBL/GenBank/DDBJ databases">
        <authorList>
            <person name="Lanie J.A."/>
            <person name="Ng W.-L."/>
            <person name="Kazmierczak K.M."/>
            <person name="Andrzejewski T.M."/>
            <person name="Davidsen T.M."/>
            <person name="Wayne K.J."/>
            <person name="Tettelin H."/>
            <person name="Glass J.I."/>
            <person name="Rusch D."/>
            <person name="Podicherti R."/>
            <person name="Tsui H.-C.T."/>
            <person name="Winkler M.E."/>
        </authorList>
    </citation>
    <scope>NUCLEOTIDE SEQUENCE</scope>
</reference>
<gene>
    <name evidence="1" type="ORF">METZ01_LOCUS71350</name>
</gene>
<sequence length="107" mass="11950">MNKKDVEKDRILECLESTLTEMISSTGNFAEGEMTWTNADLFLKSTDNVVVKFKIGYTDEGNVTGKITTFTLDENGDPQPFDLSDLMKPDEKIKLTPEEAPEGTLLN</sequence>
<organism evidence="1">
    <name type="scientific">marine metagenome</name>
    <dbReference type="NCBI Taxonomy" id="408172"/>
    <lineage>
        <taxon>unclassified sequences</taxon>
        <taxon>metagenomes</taxon>
        <taxon>ecological metagenomes</taxon>
    </lineage>
</organism>